<dbReference type="HOGENOM" id="CLU_592719_0_0_10"/>
<evidence type="ECO:0000256" key="1">
    <source>
        <dbReference type="SAM" id="SignalP"/>
    </source>
</evidence>
<dbReference type="SUPFAM" id="SSF52058">
    <property type="entry name" value="L domain-like"/>
    <property type="match status" value="1"/>
</dbReference>
<feature type="signal peptide" evidence="1">
    <location>
        <begin position="1"/>
        <end position="20"/>
    </location>
</feature>
<protein>
    <recommendedName>
        <fullName evidence="4">Lipoprotein</fullName>
    </recommendedName>
</protein>
<dbReference type="AlphaFoldDB" id="E6SP56"/>
<keyword evidence="3" id="KW-1185">Reference proteome</keyword>
<feature type="chain" id="PRO_5003211407" description="Lipoprotein" evidence="1">
    <location>
        <begin position="21"/>
        <end position="465"/>
    </location>
</feature>
<evidence type="ECO:0000313" key="2">
    <source>
        <dbReference type="EMBL" id="ADV43826.1"/>
    </source>
</evidence>
<gene>
    <name evidence="2" type="ordered locus">Bache_1848</name>
</gene>
<proteinExistence type="predicted"/>
<dbReference type="InterPro" id="IPR032675">
    <property type="entry name" value="LRR_dom_sf"/>
</dbReference>
<evidence type="ECO:0000313" key="3">
    <source>
        <dbReference type="Proteomes" id="UP000008630"/>
    </source>
</evidence>
<name>E6SP56_BACT6</name>
<dbReference type="Gene3D" id="3.80.10.10">
    <property type="entry name" value="Ribonuclease Inhibitor"/>
    <property type="match status" value="2"/>
</dbReference>
<dbReference type="RefSeq" id="WP_013547420.1">
    <property type="nucleotide sequence ID" value="NC_014933.1"/>
</dbReference>
<accession>E6SP56</accession>
<reference evidence="2 3" key="2">
    <citation type="journal article" date="2011" name="Stand. Genomic Sci.">
        <title>Complete genome sequence of Bacteroides helcogenes type strain (P 36-108).</title>
        <authorList>
            <person name="Pati A."/>
            <person name="Gronow S."/>
            <person name="Zeytun A."/>
            <person name="Lapidus A."/>
            <person name="Nolan M."/>
            <person name="Hammon N."/>
            <person name="Deshpande S."/>
            <person name="Cheng J.F."/>
            <person name="Tapia R."/>
            <person name="Han C."/>
            <person name="Goodwin L."/>
            <person name="Pitluck S."/>
            <person name="Liolios K."/>
            <person name="Pagani I."/>
            <person name="Ivanova N."/>
            <person name="Mavromatis K."/>
            <person name="Chen A."/>
            <person name="Palaniappan K."/>
            <person name="Land M."/>
            <person name="Hauser L."/>
            <person name="Chang Y.J."/>
            <person name="Jeffries C.D."/>
            <person name="Detter J.C."/>
            <person name="Brambilla E."/>
            <person name="Rohde M."/>
            <person name="Goker M."/>
            <person name="Woyke T."/>
            <person name="Bristow J."/>
            <person name="Eisen J.A."/>
            <person name="Markowitz V."/>
            <person name="Hugenholtz P."/>
            <person name="Kyrpides N.C."/>
            <person name="Klenk H.P."/>
            <person name="Lucas S."/>
        </authorList>
    </citation>
    <scope>NUCLEOTIDE SEQUENCE [LARGE SCALE GENOMIC DNA]</scope>
    <source>
        <strain evidence="3">ATCC 35417 / DSM 20613 / JCM 6297 / CCUG 15421 / P 36-108</strain>
    </source>
</reference>
<sequence>MNKTQRFAVIAIIAAGICSASCSNEDSVSYSKTVLTNTELKTILTNKGYTFNEQGNLELNDFANNTTTLDLSGTKLPDLSGLNIFPNLKEVKLSNNGYGPIFDFSKLPSQITGVDLTGNEIYDFEGLVNVTIKNDERQTTILHTFTKLYLPVTAKYNIEDLMPYYEKAGSSTDMQMQNASGTLEKYTTLREIPDKYFLKFLKYKFASLFPNDGNQMDISKQMALKEQGEHVMMGYMTPYEDIDKVLSVEGVEYFINNPFYKPFIVALNCSNACNISYLTPRNNIKAVILKNAATPAGIDFSKATALSHLQLSNNSGVTMLNLSNTLIANQEIKDFDVLVKNGLSINHCKNLKEIQFPLSNKGYLSILNLADLPALTSLDISFIAGISDLSLLQLNNCKITYPMEKLKYSFDGETLSELSKSDCIYFSVSKDVFDMKSTTEFISKFKTYMEDSYSDYEEFGGYRWK</sequence>
<dbReference type="PATRIC" id="fig|693979.3.peg.1953"/>
<organism evidence="2 3">
    <name type="scientific">Bacteroides helcogenes (strain ATCC 35417 / DSM 20613 / JCM 6297 / CCUG 15421 / P 36-108)</name>
    <dbReference type="NCBI Taxonomy" id="693979"/>
    <lineage>
        <taxon>Bacteria</taxon>
        <taxon>Pseudomonadati</taxon>
        <taxon>Bacteroidota</taxon>
        <taxon>Bacteroidia</taxon>
        <taxon>Bacteroidales</taxon>
        <taxon>Bacteroidaceae</taxon>
        <taxon>Bacteroides</taxon>
    </lineage>
</organism>
<reference key="1">
    <citation type="submission" date="2010-11" db="EMBL/GenBank/DDBJ databases">
        <title>The complete genome of Bacteroides helcogenes P 36-108.</title>
        <authorList>
            <consortium name="US DOE Joint Genome Institute (JGI-PGF)"/>
            <person name="Lucas S."/>
            <person name="Copeland A."/>
            <person name="Lapidus A."/>
            <person name="Bruce D."/>
            <person name="Goodwin L."/>
            <person name="Pitluck S."/>
            <person name="Kyrpides N."/>
            <person name="Mavromatis K."/>
            <person name="Ivanova N."/>
            <person name="Zeytun A."/>
            <person name="Brettin T."/>
            <person name="Detter J.C."/>
            <person name="Tapia R."/>
            <person name="Han C."/>
            <person name="Land M."/>
            <person name="Hauser L."/>
            <person name="Markowitz V."/>
            <person name="Cheng J.-F."/>
            <person name="Hugenholtz P."/>
            <person name="Woyke T."/>
            <person name="Wu D."/>
            <person name="Gronow S."/>
            <person name="Wellnitz S."/>
            <person name="Brambilla E."/>
            <person name="Klenk H.-P."/>
            <person name="Eisen J.A."/>
        </authorList>
    </citation>
    <scope>NUCLEOTIDE SEQUENCE</scope>
    <source>
        <strain>P 36-108</strain>
    </source>
</reference>
<dbReference type="OrthoDB" id="1082669at2"/>
<dbReference type="Proteomes" id="UP000008630">
    <property type="component" value="Chromosome"/>
</dbReference>
<dbReference type="EMBL" id="CP002352">
    <property type="protein sequence ID" value="ADV43826.1"/>
    <property type="molecule type" value="Genomic_DNA"/>
</dbReference>
<dbReference type="KEGG" id="bhl:Bache_1848"/>
<dbReference type="STRING" id="693979.Bache_1848"/>
<keyword evidence="1" id="KW-0732">Signal</keyword>
<dbReference type="eggNOG" id="ENOG502ZAKY">
    <property type="taxonomic scope" value="Bacteria"/>
</dbReference>
<evidence type="ECO:0008006" key="4">
    <source>
        <dbReference type="Google" id="ProtNLM"/>
    </source>
</evidence>